<name>A0A182TXP6_9DIPT</name>
<protein>
    <submittedName>
        <fullName evidence="2">Uncharacterized protein</fullName>
    </submittedName>
</protein>
<feature type="compositionally biased region" description="Low complexity" evidence="1">
    <location>
        <begin position="17"/>
        <end position="32"/>
    </location>
</feature>
<dbReference type="EnsemblMetazoa" id="AMEC010192-RA">
    <property type="protein sequence ID" value="AMEC010192-PA"/>
    <property type="gene ID" value="AMEC010192"/>
</dbReference>
<organism evidence="2 3">
    <name type="scientific">Anopheles melas</name>
    <dbReference type="NCBI Taxonomy" id="34690"/>
    <lineage>
        <taxon>Eukaryota</taxon>
        <taxon>Metazoa</taxon>
        <taxon>Ecdysozoa</taxon>
        <taxon>Arthropoda</taxon>
        <taxon>Hexapoda</taxon>
        <taxon>Insecta</taxon>
        <taxon>Pterygota</taxon>
        <taxon>Neoptera</taxon>
        <taxon>Endopterygota</taxon>
        <taxon>Diptera</taxon>
        <taxon>Nematocera</taxon>
        <taxon>Culicoidea</taxon>
        <taxon>Culicidae</taxon>
        <taxon>Anophelinae</taxon>
        <taxon>Anopheles</taxon>
    </lineage>
</organism>
<proteinExistence type="predicted"/>
<sequence>MDHDFVDHEYRKNYGTSASSQQPFAPAASQPAGTSEQQPLLPQQRSIIYCVHGQLANSCCELPNELSIRKIDFKRPLDGQCLCSGFSQYARFGWHPIHPPGISPGWGRFYDA</sequence>
<keyword evidence="3" id="KW-1185">Reference proteome</keyword>
<evidence type="ECO:0000313" key="3">
    <source>
        <dbReference type="Proteomes" id="UP000075902"/>
    </source>
</evidence>
<reference evidence="2" key="2">
    <citation type="submission" date="2020-05" db="UniProtKB">
        <authorList>
            <consortium name="EnsemblMetazoa"/>
        </authorList>
    </citation>
    <scope>IDENTIFICATION</scope>
    <source>
        <strain evidence="2">CM1001059</strain>
    </source>
</reference>
<accession>A0A182TXP6</accession>
<reference evidence="3" key="1">
    <citation type="submission" date="2014-01" db="EMBL/GenBank/DDBJ databases">
        <title>The Genome Sequence of Anopheles melas CM1001059_A (V2).</title>
        <authorList>
            <consortium name="The Broad Institute Genomics Platform"/>
            <person name="Neafsey D.E."/>
            <person name="Besansky N."/>
            <person name="Howell P."/>
            <person name="Walton C."/>
            <person name="Young S.K."/>
            <person name="Zeng Q."/>
            <person name="Gargeya S."/>
            <person name="Fitzgerald M."/>
            <person name="Haas B."/>
            <person name="Abouelleil A."/>
            <person name="Allen A.W."/>
            <person name="Alvarado L."/>
            <person name="Arachchi H.M."/>
            <person name="Berlin A.M."/>
            <person name="Chapman S.B."/>
            <person name="Gainer-Dewar J."/>
            <person name="Goldberg J."/>
            <person name="Griggs A."/>
            <person name="Gujja S."/>
            <person name="Hansen M."/>
            <person name="Howarth C."/>
            <person name="Imamovic A."/>
            <person name="Ireland A."/>
            <person name="Larimer J."/>
            <person name="McCowan C."/>
            <person name="Murphy C."/>
            <person name="Pearson M."/>
            <person name="Poon T.W."/>
            <person name="Priest M."/>
            <person name="Roberts A."/>
            <person name="Saif S."/>
            <person name="Shea T."/>
            <person name="Sisk P."/>
            <person name="Sykes S."/>
            <person name="Wortman J."/>
            <person name="Nusbaum C."/>
            <person name="Birren B."/>
        </authorList>
    </citation>
    <scope>NUCLEOTIDE SEQUENCE [LARGE SCALE GENOMIC DNA]</scope>
    <source>
        <strain evidence="3">CM1001059</strain>
    </source>
</reference>
<evidence type="ECO:0000256" key="1">
    <source>
        <dbReference type="SAM" id="MobiDB-lite"/>
    </source>
</evidence>
<dbReference type="AlphaFoldDB" id="A0A182TXP6"/>
<feature type="region of interest" description="Disordered" evidence="1">
    <location>
        <begin position="12"/>
        <end position="40"/>
    </location>
</feature>
<dbReference type="STRING" id="34690.A0A182TXP6"/>
<dbReference type="Proteomes" id="UP000075902">
    <property type="component" value="Unassembled WGS sequence"/>
</dbReference>
<dbReference type="VEuPathDB" id="VectorBase:AMEC010192"/>
<evidence type="ECO:0000313" key="2">
    <source>
        <dbReference type="EnsemblMetazoa" id="AMEC010192-PA"/>
    </source>
</evidence>